<dbReference type="RefSeq" id="WP_303681155.1">
    <property type="nucleotide sequence ID" value="NZ_LVWG01000020.1"/>
</dbReference>
<sequence length="159" mass="18462">MALNITKEVGIIIRKTHIHPKFHVPPFQKKKSSPARQRSFQEKELYRKVSDRVIDALKTHSTQLSDEAIRTICSDLIDAELDMAFDRWLEENLDHCTEESYSDEQIMSNARDQVIGWAYDTQQKILAEKAIDDVLADKRSWLEKLFRSAQKAPTSTSER</sequence>
<gene>
    <name evidence="1" type="ORF">A3K90_04055</name>
</gene>
<protein>
    <submittedName>
        <fullName evidence="1">Uncharacterized protein</fullName>
    </submittedName>
</protein>
<evidence type="ECO:0000313" key="1">
    <source>
        <dbReference type="EMBL" id="KZK74717.1"/>
    </source>
</evidence>
<dbReference type="Proteomes" id="UP000076481">
    <property type="component" value="Unassembled WGS sequence"/>
</dbReference>
<comment type="caution">
    <text evidence="1">The sequence shown here is derived from an EMBL/GenBank/DDBJ whole genome shotgun (WGS) entry which is preliminary data.</text>
</comment>
<evidence type="ECO:0000313" key="2">
    <source>
        <dbReference type="Proteomes" id="UP000076481"/>
    </source>
</evidence>
<proteinExistence type="predicted"/>
<reference evidence="1 2" key="1">
    <citation type="submission" date="2016-03" db="EMBL/GenBank/DDBJ databases">
        <title>Speciation and ecological success in dimly lit waters: horizontal gene transfer in a green sulfur bacteria bloom unveiled by metagenomic assembly.</title>
        <authorList>
            <person name="Llorens-Mares T."/>
            <person name="Liu Z."/>
            <person name="Allen L.Z."/>
            <person name="Rusch D.B."/>
            <person name="Craig M.T."/>
            <person name="Dupont C.L."/>
            <person name="Bryant D.A."/>
            <person name="Casamayor E.O."/>
        </authorList>
    </citation>
    <scope>NUCLEOTIDE SEQUENCE [LARGE SCALE GENOMIC DNA]</scope>
    <source>
        <strain evidence="1">CIII</strain>
    </source>
</reference>
<name>A0A165M1X5_PELLU</name>
<organism evidence="1 2">
    <name type="scientific">Pelodictyon luteolum</name>
    <dbReference type="NCBI Taxonomy" id="1100"/>
    <lineage>
        <taxon>Bacteria</taxon>
        <taxon>Pseudomonadati</taxon>
        <taxon>Chlorobiota</taxon>
        <taxon>Chlorobiia</taxon>
        <taxon>Chlorobiales</taxon>
        <taxon>Chlorobiaceae</taxon>
        <taxon>Chlorobium/Pelodictyon group</taxon>
        <taxon>Pelodictyon</taxon>
    </lineage>
</organism>
<dbReference type="EMBL" id="LVWG01000020">
    <property type="protein sequence ID" value="KZK74717.1"/>
    <property type="molecule type" value="Genomic_DNA"/>
</dbReference>
<accession>A0A165M1X5</accession>
<dbReference type="AlphaFoldDB" id="A0A165M1X5"/>